<protein>
    <submittedName>
        <fullName evidence="1">Uncharacterized protein</fullName>
    </submittedName>
</protein>
<reference evidence="1" key="2">
    <citation type="submission" date="2023-05" db="EMBL/GenBank/DDBJ databases">
        <authorList>
            <person name="Fouks B."/>
        </authorList>
    </citation>
    <scope>NUCLEOTIDE SEQUENCE</scope>
    <source>
        <strain evidence="1">Stay&amp;Tobe</strain>
        <tissue evidence="1">Testes</tissue>
    </source>
</reference>
<reference evidence="1" key="1">
    <citation type="journal article" date="2023" name="IScience">
        <title>Live-bearing cockroach genome reveals convergent evolutionary mechanisms linked to viviparity in insects and beyond.</title>
        <authorList>
            <person name="Fouks B."/>
            <person name="Harrison M.C."/>
            <person name="Mikhailova A.A."/>
            <person name="Marchal E."/>
            <person name="English S."/>
            <person name="Carruthers M."/>
            <person name="Jennings E.C."/>
            <person name="Chiamaka E.L."/>
            <person name="Frigard R.A."/>
            <person name="Pippel M."/>
            <person name="Attardo G.M."/>
            <person name="Benoit J.B."/>
            <person name="Bornberg-Bauer E."/>
            <person name="Tobe S.S."/>
        </authorList>
    </citation>
    <scope>NUCLEOTIDE SEQUENCE</scope>
    <source>
        <strain evidence="1">Stay&amp;Tobe</strain>
    </source>
</reference>
<name>A0AAD8E3G3_DIPPU</name>
<evidence type="ECO:0000313" key="1">
    <source>
        <dbReference type="EMBL" id="KAJ9575875.1"/>
    </source>
</evidence>
<evidence type="ECO:0000313" key="2">
    <source>
        <dbReference type="Proteomes" id="UP001233999"/>
    </source>
</evidence>
<gene>
    <name evidence="1" type="ORF">L9F63_007254</name>
</gene>
<feature type="non-terminal residue" evidence="1">
    <location>
        <position position="71"/>
    </location>
</feature>
<sequence length="71" mass="8448">FDCGSGLGVVRSEETVLLNQWNRLTLYRHRWDAWIQLNNGKHVEGRSKFPYHSKYLCRRKNYEALFVATCD</sequence>
<dbReference type="SUPFAM" id="SSF49899">
    <property type="entry name" value="Concanavalin A-like lectins/glucanases"/>
    <property type="match status" value="1"/>
</dbReference>
<dbReference type="EMBL" id="JASPKZ010009816">
    <property type="protein sequence ID" value="KAJ9575875.1"/>
    <property type="molecule type" value="Genomic_DNA"/>
</dbReference>
<dbReference type="AlphaFoldDB" id="A0AAD8E3G3"/>
<comment type="caution">
    <text evidence="1">The sequence shown here is derived from an EMBL/GenBank/DDBJ whole genome shotgun (WGS) entry which is preliminary data.</text>
</comment>
<dbReference type="Gene3D" id="2.60.120.200">
    <property type="match status" value="1"/>
</dbReference>
<feature type="non-terminal residue" evidence="1">
    <location>
        <position position="1"/>
    </location>
</feature>
<keyword evidence="2" id="KW-1185">Reference proteome</keyword>
<proteinExistence type="predicted"/>
<accession>A0AAD8E3G3</accession>
<organism evidence="1 2">
    <name type="scientific">Diploptera punctata</name>
    <name type="common">Pacific beetle cockroach</name>
    <dbReference type="NCBI Taxonomy" id="6984"/>
    <lineage>
        <taxon>Eukaryota</taxon>
        <taxon>Metazoa</taxon>
        <taxon>Ecdysozoa</taxon>
        <taxon>Arthropoda</taxon>
        <taxon>Hexapoda</taxon>
        <taxon>Insecta</taxon>
        <taxon>Pterygota</taxon>
        <taxon>Neoptera</taxon>
        <taxon>Polyneoptera</taxon>
        <taxon>Dictyoptera</taxon>
        <taxon>Blattodea</taxon>
        <taxon>Blaberoidea</taxon>
        <taxon>Blaberidae</taxon>
        <taxon>Diplopterinae</taxon>
        <taxon>Diploptera</taxon>
    </lineage>
</organism>
<dbReference type="Proteomes" id="UP001233999">
    <property type="component" value="Unassembled WGS sequence"/>
</dbReference>
<dbReference type="InterPro" id="IPR013320">
    <property type="entry name" value="ConA-like_dom_sf"/>
</dbReference>